<keyword evidence="3" id="KW-1003">Cell membrane</keyword>
<evidence type="ECO:0000256" key="10">
    <source>
        <dbReference type="ARBA" id="ARBA00023316"/>
    </source>
</evidence>
<dbReference type="EMBL" id="MU157838">
    <property type="protein sequence ID" value="KAF9530730.1"/>
    <property type="molecule type" value="Genomic_DNA"/>
</dbReference>
<evidence type="ECO:0000313" key="16">
    <source>
        <dbReference type="EMBL" id="KAF9530730.1"/>
    </source>
</evidence>
<evidence type="ECO:0000259" key="15">
    <source>
        <dbReference type="PROSITE" id="PS51677"/>
    </source>
</evidence>
<keyword evidence="9" id="KW-0449">Lipoprotein</keyword>
<dbReference type="GO" id="GO:0004099">
    <property type="term" value="F:chitin deacetylase activity"/>
    <property type="evidence" value="ECO:0007669"/>
    <property type="project" value="UniProtKB-EC"/>
</dbReference>
<evidence type="ECO:0000256" key="13">
    <source>
        <dbReference type="ARBA" id="ARBA00048494"/>
    </source>
</evidence>
<comment type="cofactor">
    <cofactor evidence="1">
        <name>Co(2+)</name>
        <dbReference type="ChEBI" id="CHEBI:48828"/>
    </cofactor>
</comment>
<keyword evidence="6" id="KW-0472">Membrane</keyword>
<dbReference type="PANTHER" id="PTHR10587">
    <property type="entry name" value="GLYCOSYL TRANSFERASE-RELATED"/>
    <property type="match status" value="1"/>
</dbReference>
<evidence type="ECO:0000256" key="1">
    <source>
        <dbReference type="ARBA" id="ARBA00001941"/>
    </source>
</evidence>
<evidence type="ECO:0000256" key="12">
    <source>
        <dbReference type="ARBA" id="ARBA00024056"/>
    </source>
</evidence>
<evidence type="ECO:0000256" key="6">
    <source>
        <dbReference type="ARBA" id="ARBA00023136"/>
    </source>
</evidence>
<dbReference type="InterPro" id="IPR011330">
    <property type="entry name" value="Glyco_hydro/deAcase_b/a-brl"/>
</dbReference>
<protein>
    <recommendedName>
        <fullName evidence="12">chitin deacetylase</fullName>
        <ecNumber evidence="12">3.5.1.41</ecNumber>
    </recommendedName>
</protein>
<sequence length="368" mass="40778">MVNAAGSFPPLWTVAHILPEDANAQAKWSAIKDSVPPIDTKPAAGETFDAAAYPPDDPDCWWTATKCTKPKVANVPEDIYVVPEPRTLGYGFDDGPNCTHNAFYDYLKKENQKATMFFIGSNVMDWPLEAQRAVKDGHEVCVHGWSHQAMTSLPSEDVFAELYYTQRSCFLAMQSIKIAAGVTCTCWRPPYGDVDDRVRAIAHGLGLRNVLWNTDSEDWQVGSTPNYTPELVDAQYQGLIDDCNKGVYDQEGAMLLMHELNDFTMSTAMKWHGKLKATFKSIVPVCVANNITQPYVEKDIKFPTFEEYIKPANKLATNVTRTSTTTTATGATKSPTPTTRQTANTRRNAWAADMKAVLFIGIGLVFAI</sequence>
<keyword evidence="5" id="KW-0146">Chitin degradation</keyword>
<evidence type="ECO:0000313" key="17">
    <source>
        <dbReference type="Proteomes" id="UP000807306"/>
    </source>
</evidence>
<dbReference type="InterPro" id="IPR002509">
    <property type="entry name" value="NODB_dom"/>
</dbReference>
<dbReference type="GO" id="GO:0009272">
    <property type="term" value="P:fungal-type cell wall biogenesis"/>
    <property type="evidence" value="ECO:0007669"/>
    <property type="project" value="UniProtKB-ARBA"/>
</dbReference>
<dbReference type="GO" id="GO:0005886">
    <property type="term" value="C:plasma membrane"/>
    <property type="evidence" value="ECO:0007669"/>
    <property type="project" value="UniProtKB-SubCell"/>
</dbReference>
<comment type="catalytic activity">
    <reaction evidence="13">
        <text>[(1-&gt;4)-N-acetyl-beta-D-glucosaminyl](n) + n H2O = chitosan + n acetate</text>
        <dbReference type="Rhea" id="RHEA:10464"/>
        <dbReference type="Rhea" id="RHEA-COMP:9593"/>
        <dbReference type="Rhea" id="RHEA-COMP:9597"/>
        <dbReference type="ChEBI" id="CHEBI:15377"/>
        <dbReference type="ChEBI" id="CHEBI:17029"/>
        <dbReference type="ChEBI" id="CHEBI:30089"/>
        <dbReference type="ChEBI" id="CHEBI:57704"/>
        <dbReference type="EC" id="3.5.1.41"/>
    </reaction>
    <physiologicalReaction direction="left-to-right" evidence="13">
        <dbReference type="Rhea" id="RHEA:10465"/>
    </physiologicalReaction>
</comment>
<organism evidence="16 17">
    <name type="scientific">Crepidotus variabilis</name>
    <dbReference type="NCBI Taxonomy" id="179855"/>
    <lineage>
        <taxon>Eukaryota</taxon>
        <taxon>Fungi</taxon>
        <taxon>Dikarya</taxon>
        <taxon>Basidiomycota</taxon>
        <taxon>Agaricomycotina</taxon>
        <taxon>Agaricomycetes</taxon>
        <taxon>Agaricomycetidae</taxon>
        <taxon>Agaricales</taxon>
        <taxon>Agaricineae</taxon>
        <taxon>Crepidotaceae</taxon>
        <taxon>Crepidotus</taxon>
    </lineage>
</organism>
<dbReference type="PANTHER" id="PTHR10587:SF98">
    <property type="entry name" value="CHITIN DEACETYLASE"/>
    <property type="match status" value="1"/>
</dbReference>
<keyword evidence="8" id="KW-0170">Cobalt</keyword>
<keyword evidence="11" id="KW-0624">Polysaccharide degradation</keyword>
<dbReference type="Gene3D" id="3.20.20.370">
    <property type="entry name" value="Glycoside hydrolase/deacetylase"/>
    <property type="match status" value="1"/>
</dbReference>
<keyword evidence="17" id="KW-1185">Reference proteome</keyword>
<dbReference type="EC" id="3.5.1.41" evidence="12"/>
<dbReference type="GO" id="GO:0006032">
    <property type="term" value="P:chitin catabolic process"/>
    <property type="evidence" value="ECO:0007669"/>
    <property type="project" value="UniProtKB-KW"/>
</dbReference>
<dbReference type="SUPFAM" id="SSF88713">
    <property type="entry name" value="Glycoside hydrolase/deacetylase"/>
    <property type="match status" value="1"/>
</dbReference>
<evidence type="ECO:0000256" key="7">
    <source>
        <dbReference type="ARBA" id="ARBA00023277"/>
    </source>
</evidence>
<feature type="domain" description="NodB homology" evidence="15">
    <location>
        <begin position="86"/>
        <end position="286"/>
    </location>
</feature>
<comment type="caution">
    <text evidence="16">The sequence shown here is derived from an EMBL/GenBank/DDBJ whole genome shotgun (WGS) entry which is preliminary data.</text>
</comment>
<dbReference type="Pfam" id="PF01522">
    <property type="entry name" value="Polysacc_deac_1"/>
    <property type="match status" value="1"/>
</dbReference>
<dbReference type="OrthoDB" id="407355at2759"/>
<dbReference type="AlphaFoldDB" id="A0A9P6EKG0"/>
<keyword evidence="4" id="KW-0325">Glycoprotein</keyword>
<evidence type="ECO:0000256" key="2">
    <source>
        <dbReference type="ARBA" id="ARBA00004609"/>
    </source>
</evidence>
<proteinExistence type="predicted"/>
<evidence type="ECO:0000256" key="5">
    <source>
        <dbReference type="ARBA" id="ARBA00023024"/>
    </source>
</evidence>
<accession>A0A9P6EKG0</accession>
<evidence type="ECO:0000256" key="11">
    <source>
        <dbReference type="ARBA" id="ARBA00023326"/>
    </source>
</evidence>
<keyword evidence="4" id="KW-0336">GPI-anchor</keyword>
<evidence type="ECO:0000256" key="14">
    <source>
        <dbReference type="SAM" id="MobiDB-lite"/>
    </source>
</evidence>
<keyword evidence="7" id="KW-0119">Carbohydrate metabolism</keyword>
<evidence type="ECO:0000256" key="8">
    <source>
        <dbReference type="ARBA" id="ARBA00023285"/>
    </source>
</evidence>
<evidence type="ECO:0000256" key="4">
    <source>
        <dbReference type="ARBA" id="ARBA00022622"/>
    </source>
</evidence>
<dbReference type="Proteomes" id="UP000807306">
    <property type="component" value="Unassembled WGS sequence"/>
</dbReference>
<dbReference type="GO" id="GO:0071555">
    <property type="term" value="P:cell wall organization"/>
    <property type="evidence" value="ECO:0007669"/>
    <property type="project" value="UniProtKB-KW"/>
</dbReference>
<evidence type="ECO:0000256" key="3">
    <source>
        <dbReference type="ARBA" id="ARBA00022475"/>
    </source>
</evidence>
<gene>
    <name evidence="16" type="ORF">CPB83DRAFT_892372</name>
</gene>
<reference evidence="16" key="1">
    <citation type="submission" date="2020-11" db="EMBL/GenBank/DDBJ databases">
        <authorList>
            <consortium name="DOE Joint Genome Institute"/>
            <person name="Ahrendt S."/>
            <person name="Riley R."/>
            <person name="Andreopoulos W."/>
            <person name="Labutti K."/>
            <person name="Pangilinan J."/>
            <person name="Ruiz-Duenas F.J."/>
            <person name="Barrasa J.M."/>
            <person name="Sanchez-Garcia M."/>
            <person name="Camarero S."/>
            <person name="Miyauchi S."/>
            <person name="Serrano A."/>
            <person name="Linde D."/>
            <person name="Babiker R."/>
            <person name="Drula E."/>
            <person name="Ayuso-Fernandez I."/>
            <person name="Pacheco R."/>
            <person name="Padilla G."/>
            <person name="Ferreira P."/>
            <person name="Barriuso J."/>
            <person name="Kellner H."/>
            <person name="Castanera R."/>
            <person name="Alfaro M."/>
            <person name="Ramirez L."/>
            <person name="Pisabarro A.G."/>
            <person name="Kuo A."/>
            <person name="Tritt A."/>
            <person name="Lipzen A."/>
            <person name="He G."/>
            <person name="Yan M."/>
            <person name="Ng V."/>
            <person name="Cullen D."/>
            <person name="Martin F."/>
            <person name="Rosso M.-N."/>
            <person name="Henrissat B."/>
            <person name="Hibbett D."/>
            <person name="Martinez A.T."/>
            <person name="Grigoriev I.V."/>
        </authorList>
    </citation>
    <scope>NUCLEOTIDE SEQUENCE</scope>
    <source>
        <strain evidence="16">CBS 506.95</strain>
    </source>
</reference>
<name>A0A9P6EKG0_9AGAR</name>
<dbReference type="InterPro" id="IPR050248">
    <property type="entry name" value="Polysacc_deacetylase_ArnD"/>
</dbReference>
<dbReference type="GO" id="GO:0000272">
    <property type="term" value="P:polysaccharide catabolic process"/>
    <property type="evidence" value="ECO:0007669"/>
    <property type="project" value="UniProtKB-KW"/>
</dbReference>
<keyword evidence="10" id="KW-0961">Cell wall biogenesis/degradation</keyword>
<dbReference type="GO" id="GO:0098552">
    <property type="term" value="C:side of membrane"/>
    <property type="evidence" value="ECO:0007669"/>
    <property type="project" value="UniProtKB-KW"/>
</dbReference>
<feature type="region of interest" description="Disordered" evidence="14">
    <location>
        <begin position="320"/>
        <end position="342"/>
    </location>
</feature>
<evidence type="ECO:0000256" key="9">
    <source>
        <dbReference type="ARBA" id="ARBA00023288"/>
    </source>
</evidence>
<comment type="subcellular location">
    <subcellularLocation>
        <location evidence="2">Cell membrane</location>
        <topology evidence="2">Lipid-anchor</topology>
        <topology evidence="2">GPI-anchor</topology>
    </subcellularLocation>
</comment>
<dbReference type="PROSITE" id="PS51677">
    <property type="entry name" value="NODB"/>
    <property type="match status" value="1"/>
</dbReference>